<dbReference type="Gene3D" id="3.20.20.70">
    <property type="entry name" value="Aldolase class I"/>
    <property type="match status" value="1"/>
</dbReference>
<evidence type="ECO:0000256" key="5">
    <source>
        <dbReference type="ARBA" id="ARBA00023002"/>
    </source>
</evidence>
<dbReference type="InterPro" id="IPR001155">
    <property type="entry name" value="OxRdtase_FMN_N"/>
</dbReference>
<evidence type="ECO:0000256" key="2">
    <source>
        <dbReference type="ARBA" id="ARBA00022630"/>
    </source>
</evidence>
<sequence length="117" mass="12849">MGTPFPRLFEPVRLGQLELRNRIVMPPMGTGYGSEDGFVTEQLKDYYAARARGGVGLVIVEVACVDAPVGKAFKRQLRIDDDRFLPGLSELVHTVKQHGAKIAIQLHHAGSEAKSHI</sequence>
<dbReference type="InterPro" id="IPR013785">
    <property type="entry name" value="Aldolase_TIM"/>
</dbReference>
<evidence type="ECO:0000256" key="1">
    <source>
        <dbReference type="ARBA" id="ARBA00001917"/>
    </source>
</evidence>
<comment type="caution">
    <text evidence="7">The sequence shown here is derived from an EMBL/GenBank/DDBJ whole genome shotgun (WGS) entry which is preliminary data.</text>
</comment>
<name>X1N910_9ZZZZ</name>
<dbReference type="InterPro" id="IPR044152">
    <property type="entry name" value="YqjM-like"/>
</dbReference>
<evidence type="ECO:0000256" key="3">
    <source>
        <dbReference type="ARBA" id="ARBA00022643"/>
    </source>
</evidence>
<dbReference type="SUPFAM" id="SSF51395">
    <property type="entry name" value="FMN-linked oxidoreductases"/>
    <property type="match status" value="1"/>
</dbReference>
<dbReference type="EMBL" id="BARV01030330">
    <property type="protein sequence ID" value="GAI40098.1"/>
    <property type="molecule type" value="Genomic_DNA"/>
</dbReference>
<dbReference type="PANTHER" id="PTHR43303">
    <property type="entry name" value="NADPH DEHYDROGENASE C23G7.10C-RELATED"/>
    <property type="match status" value="1"/>
</dbReference>
<evidence type="ECO:0000259" key="6">
    <source>
        <dbReference type="Pfam" id="PF00724"/>
    </source>
</evidence>
<comment type="cofactor">
    <cofactor evidence="1">
        <name>FMN</name>
        <dbReference type="ChEBI" id="CHEBI:58210"/>
    </cofactor>
</comment>
<dbReference type="PANTHER" id="PTHR43303:SF4">
    <property type="entry name" value="NADPH DEHYDROGENASE C23G7.10C-RELATED"/>
    <property type="match status" value="1"/>
</dbReference>
<dbReference type="AlphaFoldDB" id="X1N910"/>
<evidence type="ECO:0000313" key="7">
    <source>
        <dbReference type="EMBL" id="GAI40098.1"/>
    </source>
</evidence>
<proteinExistence type="predicted"/>
<dbReference type="GO" id="GO:0050661">
    <property type="term" value="F:NADP binding"/>
    <property type="evidence" value="ECO:0007669"/>
    <property type="project" value="InterPro"/>
</dbReference>
<feature type="non-terminal residue" evidence="7">
    <location>
        <position position="117"/>
    </location>
</feature>
<accession>X1N910</accession>
<reference evidence="7" key="1">
    <citation type="journal article" date="2014" name="Front. Microbiol.">
        <title>High frequency of phylogenetically diverse reductive dehalogenase-homologous genes in deep subseafloor sedimentary metagenomes.</title>
        <authorList>
            <person name="Kawai M."/>
            <person name="Futagami T."/>
            <person name="Toyoda A."/>
            <person name="Takaki Y."/>
            <person name="Nishi S."/>
            <person name="Hori S."/>
            <person name="Arai W."/>
            <person name="Tsubouchi T."/>
            <person name="Morono Y."/>
            <person name="Uchiyama I."/>
            <person name="Ito T."/>
            <person name="Fujiyama A."/>
            <person name="Inagaki F."/>
            <person name="Takami H."/>
        </authorList>
    </citation>
    <scope>NUCLEOTIDE SEQUENCE</scope>
    <source>
        <strain evidence="7">Expedition CK06-06</strain>
    </source>
</reference>
<evidence type="ECO:0000256" key="4">
    <source>
        <dbReference type="ARBA" id="ARBA00022857"/>
    </source>
</evidence>
<keyword evidence="2" id="KW-0285">Flavoprotein</keyword>
<dbReference type="GO" id="GO:0010181">
    <property type="term" value="F:FMN binding"/>
    <property type="evidence" value="ECO:0007669"/>
    <property type="project" value="InterPro"/>
</dbReference>
<keyword evidence="3" id="KW-0288">FMN</keyword>
<keyword evidence="4" id="KW-0521">NADP</keyword>
<keyword evidence="5" id="KW-0560">Oxidoreductase</keyword>
<dbReference type="Pfam" id="PF00724">
    <property type="entry name" value="Oxidored_FMN"/>
    <property type="match status" value="1"/>
</dbReference>
<feature type="domain" description="NADH:flavin oxidoreductase/NADH oxidase N-terminal" evidence="6">
    <location>
        <begin position="8"/>
        <end position="115"/>
    </location>
</feature>
<dbReference type="GO" id="GO:0003959">
    <property type="term" value="F:NADPH dehydrogenase activity"/>
    <property type="evidence" value="ECO:0007669"/>
    <property type="project" value="InterPro"/>
</dbReference>
<protein>
    <recommendedName>
        <fullName evidence="6">NADH:flavin oxidoreductase/NADH oxidase N-terminal domain-containing protein</fullName>
    </recommendedName>
</protein>
<organism evidence="7">
    <name type="scientific">marine sediment metagenome</name>
    <dbReference type="NCBI Taxonomy" id="412755"/>
    <lineage>
        <taxon>unclassified sequences</taxon>
        <taxon>metagenomes</taxon>
        <taxon>ecological metagenomes</taxon>
    </lineage>
</organism>
<gene>
    <name evidence="7" type="ORF">S06H3_48188</name>
</gene>